<dbReference type="AlphaFoldDB" id="A0A832G2M2"/>
<reference evidence="2" key="1">
    <citation type="journal article" date="2020" name="mSystems">
        <title>Genome- and Community-Level Interaction Insights into Carbon Utilization and Element Cycling Functions of Hydrothermarchaeota in Hydrothermal Sediment.</title>
        <authorList>
            <person name="Zhou Z."/>
            <person name="Liu Y."/>
            <person name="Xu W."/>
            <person name="Pan J."/>
            <person name="Luo Z.H."/>
            <person name="Li M."/>
        </authorList>
    </citation>
    <scope>NUCLEOTIDE SEQUENCE [LARGE SCALE GENOMIC DNA]</scope>
    <source>
        <strain evidence="2">SpSt-500</strain>
    </source>
</reference>
<dbReference type="PANTHER" id="PTHR30373:SF8">
    <property type="entry name" value="BLL7265 PROTEIN"/>
    <property type="match status" value="1"/>
</dbReference>
<dbReference type="Gene3D" id="3.10.310.50">
    <property type="match status" value="1"/>
</dbReference>
<feature type="domain" description="TPM" evidence="1">
    <location>
        <begin position="8"/>
        <end position="128"/>
    </location>
</feature>
<dbReference type="Pfam" id="PF04536">
    <property type="entry name" value="TPM_phosphatase"/>
    <property type="match status" value="1"/>
</dbReference>
<evidence type="ECO:0000259" key="1">
    <source>
        <dbReference type="Pfam" id="PF04536"/>
    </source>
</evidence>
<organism evidence="2">
    <name type="scientific">Ignavibacterium album</name>
    <dbReference type="NCBI Taxonomy" id="591197"/>
    <lineage>
        <taxon>Bacteria</taxon>
        <taxon>Pseudomonadati</taxon>
        <taxon>Ignavibacteriota</taxon>
        <taxon>Ignavibacteria</taxon>
        <taxon>Ignavibacteriales</taxon>
        <taxon>Ignavibacteriaceae</taxon>
        <taxon>Ignavibacterium</taxon>
    </lineage>
</organism>
<proteinExistence type="predicted"/>
<accession>A0A832G2M2</accession>
<comment type="caution">
    <text evidence="2">The sequence shown here is derived from an EMBL/GenBank/DDBJ whole genome shotgun (WGS) entry which is preliminary data.</text>
</comment>
<evidence type="ECO:0000313" key="2">
    <source>
        <dbReference type="EMBL" id="HGT48203.1"/>
    </source>
</evidence>
<dbReference type="EMBL" id="DSVI01000010">
    <property type="protein sequence ID" value="HGT48203.1"/>
    <property type="molecule type" value="Genomic_DNA"/>
</dbReference>
<gene>
    <name evidence="2" type="ORF">ENS56_09215</name>
</gene>
<dbReference type="InterPro" id="IPR007621">
    <property type="entry name" value="TPM_dom"/>
</dbReference>
<name>A0A832G2M2_9BACT</name>
<dbReference type="PANTHER" id="PTHR30373">
    <property type="entry name" value="UPF0603 PROTEIN YGCG"/>
    <property type="match status" value="1"/>
</dbReference>
<sequence length="152" mass="17446">MSKRIIYNFFSDDELLRISNKIKEAEKNTSAEIVVVIKEARKLFERKKTLRELAEDEFIKAGIVNTAEKTGVLIFILLSAKQFYILADKKISDKIPQQIFDSIANEMSNQFKSGKFSSGIINCIERLSELLSRDFPIKPDDIDELSNRILVN</sequence>
<protein>
    <recommendedName>
        <fullName evidence="1">TPM domain-containing protein</fullName>
    </recommendedName>
</protein>